<keyword evidence="2" id="KW-1185">Reference proteome</keyword>
<accession>A0A8B9CKM9</accession>
<evidence type="ECO:0000313" key="2">
    <source>
        <dbReference type="Proteomes" id="UP000694426"/>
    </source>
</evidence>
<sequence>NSCCSCCLLCLHRLINPFLSSHNSFTISPFWVMLIRKETGVPSLRKNLYFIMCLCYESAVCPGGQEGQQHPVKFWKTFKVRMRSYLQK</sequence>
<protein>
    <submittedName>
        <fullName evidence="1">Uncharacterized protein</fullName>
    </submittedName>
</protein>
<evidence type="ECO:0000313" key="1">
    <source>
        <dbReference type="Ensembl" id="ENSABRP00000021267.1"/>
    </source>
</evidence>
<reference evidence="1" key="1">
    <citation type="submission" date="2025-08" db="UniProtKB">
        <authorList>
            <consortium name="Ensembl"/>
        </authorList>
    </citation>
    <scope>IDENTIFICATION</scope>
</reference>
<organism evidence="1 2">
    <name type="scientific">Anser brachyrhynchus</name>
    <name type="common">Pink-footed goose</name>
    <dbReference type="NCBI Taxonomy" id="132585"/>
    <lineage>
        <taxon>Eukaryota</taxon>
        <taxon>Metazoa</taxon>
        <taxon>Chordata</taxon>
        <taxon>Craniata</taxon>
        <taxon>Vertebrata</taxon>
        <taxon>Euteleostomi</taxon>
        <taxon>Archelosauria</taxon>
        <taxon>Archosauria</taxon>
        <taxon>Dinosauria</taxon>
        <taxon>Saurischia</taxon>
        <taxon>Theropoda</taxon>
        <taxon>Coelurosauria</taxon>
        <taxon>Aves</taxon>
        <taxon>Neognathae</taxon>
        <taxon>Galloanserae</taxon>
        <taxon>Anseriformes</taxon>
        <taxon>Anatidae</taxon>
        <taxon>Anserinae</taxon>
        <taxon>Anser</taxon>
    </lineage>
</organism>
<dbReference type="Proteomes" id="UP000694426">
    <property type="component" value="Unplaced"/>
</dbReference>
<reference evidence="1" key="2">
    <citation type="submission" date="2025-09" db="UniProtKB">
        <authorList>
            <consortium name="Ensembl"/>
        </authorList>
    </citation>
    <scope>IDENTIFICATION</scope>
</reference>
<proteinExistence type="predicted"/>
<dbReference type="AlphaFoldDB" id="A0A8B9CKM9"/>
<dbReference type="Ensembl" id="ENSABRT00000029939.1">
    <property type="protein sequence ID" value="ENSABRP00000021267.1"/>
    <property type="gene ID" value="ENSABRG00000018079.1"/>
</dbReference>
<name>A0A8B9CKM9_9AVES</name>